<comment type="subcellular location">
    <subcellularLocation>
        <location evidence="1">Cell membrane</location>
        <topology evidence="1">Multi-pass membrane protein</topology>
    </subcellularLocation>
    <subcellularLocation>
        <location evidence="8">Membrane</location>
        <topology evidence="8">Multi-pass membrane protein</topology>
    </subcellularLocation>
</comment>
<feature type="transmembrane region" description="Helical" evidence="9">
    <location>
        <begin position="103"/>
        <end position="121"/>
    </location>
</feature>
<reference evidence="12" key="1">
    <citation type="submission" date="2012-02" db="EMBL/GenBank/DDBJ databases">
        <title>Complete genome sequence of Rickettsia australis strain Cutlack.</title>
        <authorList>
            <person name="Johnson S.L."/>
            <person name="Munk A.C."/>
            <person name="Han S."/>
            <person name="Bruce D.C."/>
            <person name="Dasch G.A."/>
        </authorList>
    </citation>
    <scope>NUCLEOTIDE SEQUENCE [LARGE SCALE GENOMIC DNA]</scope>
    <source>
        <strain evidence="12">Cutlack</strain>
    </source>
</reference>
<feature type="transmembrane region" description="Helical" evidence="9">
    <location>
        <begin position="406"/>
        <end position="423"/>
    </location>
</feature>
<feature type="transmembrane region" description="Helical" evidence="9">
    <location>
        <begin position="289"/>
        <end position="308"/>
    </location>
</feature>
<keyword evidence="4 9" id="KW-1133">Transmembrane helix</keyword>
<evidence type="ECO:0000256" key="9">
    <source>
        <dbReference type="SAM" id="Phobius"/>
    </source>
</evidence>
<keyword evidence="2" id="KW-1003">Cell membrane</keyword>
<evidence type="ECO:0000256" key="5">
    <source>
        <dbReference type="ARBA" id="ARBA00023002"/>
    </source>
</evidence>
<evidence type="ECO:0000256" key="8">
    <source>
        <dbReference type="RuleBase" id="RU000320"/>
    </source>
</evidence>
<dbReference type="eggNOG" id="COG0651">
    <property type="taxonomic scope" value="Bacteria"/>
</dbReference>
<keyword evidence="12" id="KW-1185">Reference proteome</keyword>
<name>H8K869_RICAC</name>
<evidence type="ECO:0000256" key="7">
    <source>
        <dbReference type="ARBA" id="ARBA00047712"/>
    </source>
</evidence>
<evidence type="ECO:0000256" key="4">
    <source>
        <dbReference type="ARBA" id="ARBA00022989"/>
    </source>
</evidence>
<dbReference type="InterPro" id="IPR052175">
    <property type="entry name" value="ComplexI-like_HydComp"/>
</dbReference>
<proteinExistence type="predicted"/>
<evidence type="ECO:0000259" key="10">
    <source>
        <dbReference type="Pfam" id="PF00361"/>
    </source>
</evidence>
<feature type="transmembrane region" description="Helical" evidence="9">
    <location>
        <begin position="175"/>
        <end position="193"/>
    </location>
</feature>
<dbReference type="GO" id="GO:0005886">
    <property type="term" value="C:plasma membrane"/>
    <property type="evidence" value="ECO:0007669"/>
    <property type="project" value="UniProtKB-SubCell"/>
</dbReference>
<dbReference type="Pfam" id="PF00361">
    <property type="entry name" value="Proton_antipo_M"/>
    <property type="match status" value="1"/>
</dbReference>
<dbReference type="STRING" id="1105110.MC5_06070"/>
<accession>H8K869</accession>
<dbReference type="HOGENOM" id="CLU_528803_0_0_5"/>
<evidence type="ECO:0000256" key="1">
    <source>
        <dbReference type="ARBA" id="ARBA00004651"/>
    </source>
</evidence>
<feature type="transmembrane region" description="Helical" evidence="9">
    <location>
        <begin position="75"/>
        <end position="91"/>
    </location>
</feature>
<dbReference type="PANTHER" id="PTHR42682:SF4">
    <property type="entry name" value="NADH-UBIQUINONE_PLASTOQUINONE"/>
    <property type="match status" value="1"/>
</dbReference>
<dbReference type="NCBIfam" id="NF005139">
    <property type="entry name" value="PRK06588.1"/>
    <property type="match status" value="1"/>
</dbReference>
<evidence type="ECO:0000256" key="6">
    <source>
        <dbReference type="ARBA" id="ARBA00023136"/>
    </source>
</evidence>
<dbReference type="OrthoDB" id="9811798at2"/>
<sequence length="509" mass="57956">MFIQNTRFTFPLTNFELMYDFNPQNQLIALAFLMVTAILNLYTISHNRKFETLIGSLYCLSSIICVFAADFISMIISLEFMTVFACIIVFCDQLKIKPARQYFLTHLFSSGLILIGTTLLIQTTGNIAFTSLTESVNNFELPAIFILAGCLINASIIFVNGWVVNCYPAASSSGVVYLISFTTKVTLIIILKLFSGLEILKFCGILMIIYGLVFSLIEKNLKRLICYLTVSQLGFILSAISINSPNIAYLITSFIFIHILYNGLFALYFTYIEDEYSIKNYQDLQNTQINLILLGGFVVSILIYTSILPINSSYIKDGIANLLDTNNIIIFSKIATCTVLFRLLMESLYNISYRDHAVSRKRINNDNKYLWIPRSSRGMTPITYLSSCIITLSVCLFYPVQISHTANFKLVILAISILLALIFRKIPRISTENINLDLYQYIEKLIYFSIDKYKDTTDSNEDGEEYLDFKVIWNNISSKIPAWHNQQISIFIVLFLLISLILTLCHTMA</sequence>
<dbReference type="KEGG" id="rau:MC5_06070"/>
<feature type="transmembrane region" description="Helical" evidence="9">
    <location>
        <begin position="224"/>
        <end position="242"/>
    </location>
</feature>
<protein>
    <submittedName>
        <fullName evidence="11">Putative monovalent cation/H+ antiporter subunit D</fullName>
    </submittedName>
</protein>
<keyword evidence="6 9" id="KW-0472">Membrane</keyword>
<feature type="transmembrane region" description="Helical" evidence="9">
    <location>
        <begin position="248"/>
        <end position="269"/>
    </location>
</feature>
<dbReference type="EMBL" id="CP003338">
    <property type="protein sequence ID" value="AFC71462.1"/>
    <property type="molecule type" value="Genomic_DNA"/>
</dbReference>
<gene>
    <name evidence="11" type="ordered locus">MC5_06070</name>
</gene>
<keyword evidence="3 8" id="KW-0812">Transmembrane</keyword>
<evidence type="ECO:0000313" key="12">
    <source>
        <dbReference type="Proteomes" id="UP000007589"/>
    </source>
</evidence>
<evidence type="ECO:0000313" key="11">
    <source>
        <dbReference type="EMBL" id="AFC71462.1"/>
    </source>
</evidence>
<comment type="catalytic activity">
    <reaction evidence="7">
        <text>a quinone + NADH + 5 H(+)(in) = a quinol + NAD(+) + 4 H(+)(out)</text>
        <dbReference type="Rhea" id="RHEA:57888"/>
        <dbReference type="ChEBI" id="CHEBI:15378"/>
        <dbReference type="ChEBI" id="CHEBI:24646"/>
        <dbReference type="ChEBI" id="CHEBI:57540"/>
        <dbReference type="ChEBI" id="CHEBI:57945"/>
        <dbReference type="ChEBI" id="CHEBI:132124"/>
    </reaction>
</comment>
<organism evidence="11 12">
    <name type="scientific">Rickettsia australis (strain Cutlack)</name>
    <dbReference type="NCBI Taxonomy" id="1105110"/>
    <lineage>
        <taxon>Bacteria</taxon>
        <taxon>Pseudomonadati</taxon>
        <taxon>Pseudomonadota</taxon>
        <taxon>Alphaproteobacteria</taxon>
        <taxon>Rickettsiales</taxon>
        <taxon>Rickettsiaceae</taxon>
        <taxon>Rickettsieae</taxon>
        <taxon>Rickettsia</taxon>
        <taxon>spotted fever group</taxon>
    </lineage>
</organism>
<feature type="transmembrane region" description="Helical" evidence="9">
    <location>
        <begin position="27"/>
        <end position="45"/>
    </location>
</feature>
<dbReference type="PANTHER" id="PTHR42682">
    <property type="entry name" value="HYDROGENASE-4 COMPONENT F"/>
    <property type="match status" value="1"/>
</dbReference>
<feature type="transmembrane region" description="Helical" evidence="9">
    <location>
        <begin position="199"/>
        <end position="217"/>
    </location>
</feature>
<dbReference type="Proteomes" id="UP000007589">
    <property type="component" value="Chromosome"/>
</dbReference>
<dbReference type="AlphaFoldDB" id="H8K869"/>
<dbReference type="GO" id="GO:0016491">
    <property type="term" value="F:oxidoreductase activity"/>
    <property type="evidence" value="ECO:0007669"/>
    <property type="project" value="UniProtKB-KW"/>
</dbReference>
<keyword evidence="5" id="KW-0560">Oxidoreductase</keyword>
<evidence type="ECO:0000256" key="2">
    <source>
        <dbReference type="ARBA" id="ARBA00022475"/>
    </source>
</evidence>
<feature type="transmembrane region" description="Helical" evidence="9">
    <location>
        <begin position="141"/>
        <end position="163"/>
    </location>
</feature>
<feature type="domain" description="NADH:quinone oxidoreductase/Mrp antiporter transmembrane" evidence="10">
    <location>
        <begin position="68"/>
        <end position="287"/>
    </location>
</feature>
<dbReference type="InterPro" id="IPR001750">
    <property type="entry name" value="ND/Mrp_TM"/>
</dbReference>
<feature type="transmembrane region" description="Helical" evidence="9">
    <location>
        <begin position="328"/>
        <end position="345"/>
    </location>
</feature>
<feature type="transmembrane region" description="Helical" evidence="9">
    <location>
        <begin position="382"/>
        <end position="400"/>
    </location>
</feature>
<feature type="transmembrane region" description="Helical" evidence="9">
    <location>
        <begin position="488"/>
        <end position="508"/>
    </location>
</feature>
<evidence type="ECO:0000256" key="3">
    <source>
        <dbReference type="ARBA" id="ARBA00022692"/>
    </source>
</evidence>